<protein>
    <submittedName>
        <fullName evidence="1">Uncharacterized protein</fullName>
    </submittedName>
</protein>
<proteinExistence type="predicted"/>
<dbReference type="Proteomes" id="UP001374584">
    <property type="component" value="Unassembled WGS sequence"/>
</dbReference>
<dbReference type="AlphaFoldDB" id="A0AAN9M4F2"/>
<dbReference type="EMBL" id="JAYMYR010000008">
    <property type="protein sequence ID" value="KAK7345999.1"/>
    <property type="molecule type" value="Genomic_DNA"/>
</dbReference>
<organism evidence="1 2">
    <name type="scientific">Phaseolus coccineus</name>
    <name type="common">Scarlet runner bean</name>
    <name type="synonym">Phaseolus multiflorus</name>
    <dbReference type="NCBI Taxonomy" id="3886"/>
    <lineage>
        <taxon>Eukaryota</taxon>
        <taxon>Viridiplantae</taxon>
        <taxon>Streptophyta</taxon>
        <taxon>Embryophyta</taxon>
        <taxon>Tracheophyta</taxon>
        <taxon>Spermatophyta</taxon>
        <taxon>Magnoliopsida</taxon>
        <taxon>eudicotyledons</taxon>
        <taxon>Gunneridae</taxon>
        <taxon>Pentapetalae</taxon>
        <taxon>rosids</taxon>
        <taxon>fabids</taxon>
        <taxon>Fabales</taxon>
        <taxon>Fabaceae</taxon>
        <taxon>Papilionoideae</taxon>
        <taxon>50 kb inversion clade</taxon>
        <taxon>NPAAA clade</taxon>
        <taxon>indigoferoid/millettioid clade</taxon>
        <taxon>Phaseoleae</taxon>
        <taxon>Phaseolus</taxon>
    </lineage>
</organism>
<sequence length="110" mass="12690">MFKILFSIARGVGVPRSLNDHIVSCACGFFARILVNINLKRKLLEQVWLNERVTLSSLHPNIWVKFGPKMQHIDEEKMKYDQLICAAVQVCPRHCRLIRLNMRIQVSSAS</sequence>
<evidence type="ECO:0000313" key="1">
    <source>
        <dbReference type="EMBL" id="KAK7345999.1"/>
    </source>
</evidence>
<accession>A0AAN9M4F2</accession>
<keyword evidence="2" id="KW-1185">Reference proteome</keyword>
<name>A0AAN9M4F2_PHACN</name>
<gene>
    <name evidence="1" type="ORF">VNO80_20512</name>
</gene>
<evidence type="ECO:0000313" key="2">
    <source>
        <dbReference type="Proteomes" id="UP001374584"/>
    </source>
</evidence>
<comment type="caution">
    <text evidence="1">The sequence shown here is derived from an EMBL/GenBank/DDBJ whole genome shotgun (WGS) entry which is preliminary data.</text>
</comment>
<reference evidence="1 2" key="1">
    <citation type="submission" date="2024-01" db="EMBL/GenBank/DDBJ databases">
        <title>The genomes of 5 underutilized Papilionoideae crops provide insights into root nodulation and disease resistanc.</title>
        <authorList>
            <person name="Jiang F."/>
        </authorList>
    </citation>
    <scope>NUCLEOTIDE SEQUENCE [LARGE SCALE GENOMIC DNA]</scope>
    <source>
        <strain evidence="1">JINMINGXINNONG_FW02</strain>
        <tissue evidence="1">Leaves</tissue>
    </source>
</reference>